<evidence type="ECO:0000259" key="1">
    <source>
        <dbReference type="Pfam" id="PF04230"/>
    </source>
</evidence>
<reference evidence="2 3" key="1">
    <citation type="submission" date="2015-03" db="EMBL/GenBank/DDBJ databases">
        <authorList>
            <person name="Hassan Y."/>
            <person name="Lepp D."/>
            <person name="Li X.-Z."/>
            <person name="Zhou T."/>
        </authorList>
    </citation>
    <scope>NUCLEOTIDE SEQUENCE [LARGE SCALE GENOMIC DNA]</scope>
    <source>
        <strain evidence="2 3">IPL18</strain>
    </source>
</reference>
<name>A0A0F5FNM8_9HYPH</name>
<dbReference type="STRING" id="429727.VE26_08025"/>
<protein>
    <recommendedName>
        <fullName evidence="1">Polysaccharide pyruvyl transferase domain-containing protein</fullName>
    </recommendedName>
</protein>
<accession>A0A0F5FNM8</accession>
<dbReference type="AlphaFoldDB" id="A0A0F5FNM8"/>
<sequence>MGAYVVYGAFGGLNAGDEMILRATVQQITSRDRQADINVLPLSRKIAPEAAQDYVQAGWRCLRSDNWRALFGVLSRADLVIAGGQLLNGRPFPKSLIFLFGAALLARASGRRVLMVGTGSRDVSKFVLSRFLVRVILWLCTFSAVRDDATLRDLQTSGVKGKYQPHLTADVVWTLGTLGRQGLERRTIVFAVHRDPGEIHAALDRHLQMLASLREAFPDYSIAVAAHDWRDRFDGGLVADMHRAAPTMCVPVLLHSASDAEALYEKAAVVVSSRMHPLIIGSLCGASIVPIASSTKVDGLARHFNLEPITWNADRAALTSAVHAALTHQPRRNPDIIRQLQARSMLNFSWLGHGA</sequence>
<dbReference type="RefSeq" id="WP_046104483.1">
    <property type="nucleotide sequence ID" value="NZ_JZEY01000054.1"/>
</dbReference>
<proteinExistence type="predicted"/>
<dbReference type="Pfam" id="PF04230">
    <property type="entry name" value="PS_pyruv_trans"/>
    <property type="match status" value="1"/>
</dbReference>
<dbReference type="PANTHER" id="PTHR36836:SF1">
    <property type="entry name" value="COLANIC ACID BIOSYNTHESIS PROTEIN WCAK"/>
    <property type="match status" value="1"/>
</dbReference>
<dbReference type="EMBL" id="JZEY01000054">
    <property type="protein sequence ID" value="KKB09792.1"/>
    <property type="molecule type" value="Genomic_DNA"/>
</dbReference>
<gene>
    <name evidence="2" type="ORF">VE26_08025</name>
</gene>
<dbReference type="PANTHER" id="PTHR36836">
    <property type="entry name" value="COLANIC ACID BIOSYNTHESIS PROTEIN WCAK"/>
    <property type="match status" value="1"/>
</dbReference>
<comment type="caution">
    <text evidence="2">The sequence shown here is derived from an EMBL/GenBank/DDBJ whole genome shotgun (WGS) entry which is preliminary data.</text>
</comment>
<evidence type="ECO:0000313" key="3">
    <source>
        <dbReference type="Proteomes" id="UP000033649"/>
    </source>
</evidence>
<dbReference type="OrthoDB" id="3199616at2"/>
<dbReference type="Proteomes" id="UP000033649">
    <property type="component" value="Unassembled WGS sequence"/>
</dbReference>
<keyword evidence="3" id="KW-1185">Reference proteome</keyword>
<feature type="domain" description="Polysaccharide pyruvyl transferase" evidence="1">
    <location>
        <begin position="14"/>
        <end position="294"/>
    </location>
</feature>
<evidence type="ECO:0000313" key="2">
    <source>
        <dbReference type="EMBL" id="KKB09792.1"/>
    </source>
</evidence>
<dbReference type="PATRIC" id="fig|429727.3.peg.1660"/>
<dbReference type="InterPro" id="IPR007345">
    <property type="entry name" value="Polysacch_pyruvyl_Trfase"/>
</dbReference>
<organism evidence="2 3">
    <name type="scientific">Devosia chinhatensis</name>
    <dbReference type="NCBI Taxonomy" id="429727"/>
    <lineage>
        <taxon>Bacteria</taxon>
        <taxon>Pseudomonadati</taxon>
        <taxon>Pseudomonadota</taxon>
        <taxon>Alphaproteobacteria</taxon>
        <taxon>Hyphomicrobiales</taxon>
        <taxon>Devosiaceae</taxon>
        <taxon>Devosia</taxon>
    </lineage>
</organism>